<protein>
    <submittedName>
        <fullName evidence="1">Uncharacterized protein</fullName>
    </submittedName>
</protein>
<evidence type="ECO:0000313" key="1">
    <source>
        <dbReference type="EMBL" id="KAK0613212.1"/>
    </source>
</evidence>
<comment type="caution">
    <text evidence="1">The sequence shown here is derived from an EMBL/GenBank/DDBJ whole genome shotgun (WGS) entry which is preliminary data.</text>
</comment>
<name>A0AA39WD58_9PEZI</name>
<dbReference type="SUPFAM" id="SSF69322">
    <property type="entry name" value="Tricorn protease domain 2"/>
    <property type="match status" value="1"/>
</dbReference>
<proteinExistence type="predicted"/>
<sequence>MANLFQTLSFSSDTASTNSRHAPNIVLPGGISSAFSRSADTLLMWANNERFFIRCLLPELERSVIQLDGGDSIHGIAESGGTIAIVVTRADATALLVTIDVAQFQSDNSNGRSRFPLQRTGVDVSSPLCLSISANGRLVAVGFGENAVLVTLDVPEQSRYAWFTVKTPQTTERVGFQVCSFSSSPDDETLVFSTHMKIRGGVPHGTRDDTVYTSFWPTTTRPDNSARTELATCQILTSGIGLTTVHYSPTHQTAFVTAFTDHPTYKVFLGLDGVSWDAPSSSNLKIPCAAALESKVYFADNTNALWWADMRARTLRPISKGWLKRVKKKLDTGEQIASIGITTAQPTRPALLRCLCKKRHRLRYLQTPVQDGTGDAGFVLEDITSFWGVRR</sequence>
<dbReference type="EMBL" id="JAULSU010000006">
    <property type="protein sequence ID" value="KAK0613212.1"/>
    <property type="molecule type" value="Genomic_DNA"/>
</dbReference>
<dbReference type="Proteomes" id="UP001175000">
    <property type="component" value="Unassembled WGS sequence"/>
</dbReference>
<dbReference type="AlphaFoldDB" id="A0AA39WD58"/>
<gene>
    <name evidence="1" type="ORF">B0T14DRAFT_605788</name>
</gene>
<organism evidence="1 2">
    <name type="scientific">Immersiella caudata</name>
    <dbReference type="NCBI Taxonomy" id="314043"/>
    <lineage>
        <taxon>Eukaryota</taxon>
        <taxon>Fungi</taxon>
        <taxon>Dikarya</taxon>
        <taxon>Ascomycota</taxon>
        <taxon>Pezizomycotina</taxon>
        <taxon>Sordariomycetes</taxon>
        <taxon>Sordariomycetidae</taxon>
        <taxon>Sordariales</taxon>
        <taxon>Lasiosphaeriaceae</taxon>
        <taxon>Immersiella</taxon>
    </lineage>
</organism>
<reference evidence="1" key="1">
    <citation type="submission" date="2023-06" db="EMBL/GenBank/DDBJ databases">
        <title>Genome-scale phylogeny and comparative genomics of the fungal order Sordariales.</title>
        <authorList>
            <consortium name="Lawrence Berkeley National Laboratory"/>
            <person name="Hensen N."/>
            <person name="Bonometti L."/>
            <person name="Westerberg I."/>
            <person name="Brannstrom I.O."/>
            <person name="Guillou S."/>
            <person name="Cros-Aarteil S."/>
            <person name="Calhoun S."/>
            <person name="Haridas S."/>
            <person name="Kuo A."/>
            <person name="Mondo S."/>
            <person name="Pangilinan J."/>
            <person name="Riley R."/>
            <person name="Labutti K."/>
            <person name="Andreopoulos B."/>
            <person name="Lipzen A."/>
            <person name="Chen C."/>
            <person name="Yanf M."/>
            <person name="Daum C."/>
            <person name="Ng V."/>
            <person name="Clum A."/>
            <person name="Steindorff A."/>
            <person name="Ohm R."/>
            <person name="Martin F."/>
            <person name="Silar P."/>
            <person name="Natvig D."/>
            <person name="Lalanne C."/>
            <person name="Gautier V."/>
            <person name="Ament-Velasquez S.L."/>
            <person name="Kruys A."/>
            <person name="Hutchinson M.I."/>
            <person name="Powell A.J."/>
            <person name="Barry K."/>
            <person name="Miller A.N."/>
            <person name="Grigoriev I.V."/>
            <person name="Debuchy R."/>
            <person name="Gladieux P."/>
            <person name="Thoren M.H."/>
            <person name="Johannesson H."/>
        </authorList>
    </citation>
    <scope>NUCLEOTIDE SEQUENCE</scope>
    <source>
        <strain evidence="1">CBS 606.72</strain>
    </source>
</reference>
<evidence type="ECO:0000313" key="2">
    <source>
        <dbReference type="Proteomes" id="UP001175000"/>
    </source>
</evidence>
<keyword evidence="2" id="KW-1185">Reference proteome</keyword>
<accession>A0AA39WD58</accession>